<dbReference type="Gene3D" id="1.10.1530.10">
    <property type="match status" value="2"/>
</dbReference>
<feature type="compositionally biased region" description="Low complexity" evidence="3">
    <location>
        <begin position="21"/>
        <end position="30"/>
    </location>
</feature>
<dbReference type="PANTHER" id="PTHR11091">
    <property type="entry name" value="OXIDOREDUCTASE-RELATED"/>
    <property type="match status" value="1"/>
</dbReference>
<feature type="region of interest" description="Disordered" evidence="3">
    <location>
        <begin position="1"/>
        <end position="40"/>
    </location>
</feature>
<dbReference type="InterPro" id="IPR043143">
    <property type="entry name" value="Mal/L-sulf/L-lact_DH-like_NADP"/>
</dbReference>
<accession>A0A419IBH7</accession>
<dbReference type="OrthoDB" id="924592at2"/>
<dbReference type="InterPro" id="IPR043144">
    <property type="entry name" value="Mal/L-sulf/L-lact_DH-like_ah"/>
</dbReference>
<proteinExistence type="inferred from homology"/>
<dbReference type="InterPro" id="IPR036111">
    <property type="entry name" value="Mal/L-sulfo/L-lacto_DH-like_sf"/>
</dbReference>
<evidence type="ECO:0000256" key="2">
    <source>
        <dbReference type="ARBA" id="ARBA00023002"/>
    </source>
</evidence>
<comment type="caution">
    <text evidence="4">The sequence shown here is derived from an EMBL/GenBank/DDBJ whole genome shotgun (WGS) entry which is preliminary data.</text>
</comment>
<dbReference type="PANTHER" id="PTHR11091:SF0">
    <property type="entry name" value="MALATE DEHYDROGENASE"/>
    <property type="match status" value="1"/>
</dbReference>
<gene>
    <name evidence="4" type="ORF">D5S19_01375</name>
</gene>
<reference evidence="4 5" key="1">
    <citation type="submission" date="2018-09" db="EMBL/GenBank/DDBJ databases">
        <title>YIM PH 21725 draft genome.</title>
        <authorList>
            <person name="Miao C."/>
        </authorList>
    </citation>
    <scope>NUCLEOTIDE SEQUENCE [LARGE SCALE GENOMIC DNA]</scope>
    <source>
        <strain evidence="5">YIM PH21725</strain>
    </source>
</reference>
<dbReference type="Gene3D" id="3.30.1370.60">
    <property type="entry name" value="Hypothetical oxidoreductase yiak, domain 2"/>
    <property type="match status" value="2"/>
</dbReference>
<keyword evidence="2" id="KW-0560">Oxidoreductase</keyword>
<dbReference type="GO" id="GO:0016491">
    <property type="term" value="F:oxidoreductase activity"/>
    <property type="evidence" value="ECO:0007669"/>
    <property type="project" value="UniProtKB-KW"/>
</dbReference>
<sequence>MRSPGTLGEVSLRPRSRRLGRPVASAAPAGPGSGDTPIPEQAWHRVPAEELIALVSRILVAHGFPEIRARMAAEALCHGDLTGAPDTGVAELTRLHLPAVESGFVTPGAEPLLIADRGAAALIDYRRASGLWAVGDAMDRAVVRAGRFGVGLVSMRGAGPFGRAGHHAARALPHGMIGLVLAAGGVEEHPANPLGMAAPAGAYPEFMLDVNLGDAARNPEFAGFALMVDVLAGVLSGVADHEHDTGLLVMAIAPTTLRSADGFYRAASALFGSMLGWEGGAPIRYPGWREAQYLEQCRALGVPLSASVRRQLDSLAIGLGRSPLSTVG</sequence>
<protein>
    <submittedName>
        <fullName evidence="4">Lactate dehydrogenase</fullName>
    </submittedName>
</protein>
<organism evidence="4 5">
    <name type="scientific">Amycolatopsis panacis</name>
    <dbReference type="NCBI Taxonomy" id="2340917"/>
    <lineage>
        <taxon>Bacteria</taxon>
        <taxon>Bacillati</taxon>
        <taxon>Actinomycetota</taxon>
        <taxon>Actinomycetes</taxon>
        <taxon>Pseudonocardiales</taxon>
        <taxon>Pseudonocardiaceae</taxon>
        <taxon>Amycolatopsis</taxon>
    </lineage>
</organism>
<evidence type="ECO:0000256" key="3">
    <source>
        <dbReference type="SAM" id="MobiDB-lite"/>
    </source>
</evidence>
<dbReference type="Pfam" id="PF02615">
    <property type="entry name" value="Ldh_2"/>
    <property type="match status" value="2"/>
</dbReference>
<evidence type="ECO:0000256" key="1">
    <source>
        <dbReference type="ARBA" id="ARBA00006056"/>
    </source>
</evidence>
<dbReference type="SUPFAM" id="SSF89733">
    <property type="entry name" value="L-sulfolactate dehydrogenase-like"/>
    <property type="match status" value="1"/>
</dbReference>
<evidence type="ECO:0000313" key="4">
    <source>
        <dbReference type="EMBL" id="RJQ91985.1"/>
    </source>
</evidence>
<comment type="similarity">
    <text evidence="1">Belongs to the LDH2/MDH2 oxidoreductase family.</text>
</comment>
<keyword evidence="5" id="KW-1185">Reference proteome</keyword>
<name>A0A419IBH7_9PSEU</name>
<evidence type="ECO:0000313" key="5">
    <source>
        <dbReference type="Proteomes" id="UP000285112"/>
    </source>
</evidence>
<dbReference type="AlphaFoldDB" id="A0A419IBH7"/>
<dbReference type="Proteomes" id="UP000285112">
    <property type="component" value="Unassembled WGS sequence"/>
</dbReference>
<dbReference type="InterPro" id="IPR003767">
    <property type="entry name" value="Malate/L-lactate_DH-like"/>
</dbReference>
<dbReference type="EMBL" id="QZFV01000015">
    <property type="protein sequence ID" value="RJQ91985.1"/>
    <property type="molecule type" value="Genomic_DNA"/>
</dbReference>